<feature type="transmembrane region" description="Helical" evidence="7">
    <location>
        <begin position="492"/>
        <end position="520"/>
    </location>
</feature>
<keyword evidence="3 7" id="KW-0812">Transmembrane</keyword>
<dbReference type="STRING" id="1167006.UWK_02188"/>
<dbReference type="PATRIC" id="fig|1167006.5.peg.2380"/>
<feature type="transmembrane region" description="Helical" evidence="7">
    <location>
        <begin position="183"/>
        <end position="208"/>
    </location>
</feature>
<keyword evidence="10" id="KW-1185">Reference proteome</keyword>
<evidence type="ECO:0000313" key="9">
    <source>
        <dbReference type="EMBL" id="AGF78729.1"/>
    </source>
</evidence>
<organism evidence="9 10">
    <name type="scientific">Desulfocapsa sulfexigens (strain DSM 10523 / SB164P1)</name>
    <dbReference type="NCBI Taxonomy" id="1167006"/>
    <lineage>
        <taxon>Bacteria</taxon>
        <taxon>Pseudomonadati</taxon>
        <taxon>Thermodesulfobacteriota</taxon>
        <taxon>Desulfobulbia</taxon>
        <taxon>Desulfobulbales</taxon>
        <taxon>Desulfocapsaceae</taxon>
        <taxon>Desulfocapsa</taxon>
    </lineage>
</organism>
<evidence type="ECO:0000256" key="4">
    <source>
        <dbReference type="ARBA" id="ARBA00022737"/>
    </source>
</evidence>
<protein>
    <submittedName>
        <fullName evidence="9">Di-/tricarboxylate transporter</fullName>
    </submittedName>
</protein>
<evidence type="ECO:0000256" key="1">
    <source>
        <dbReference type="ARBA" id="ARBA00004141"/>
    </source>
</evidence>
<reference evidence="10" key="1">
    <citation type="journal article" date="2013" name="Stand. Genomic Sci.">
        <title>Complete genome sequence of Desulfocapsa sulfexigens, a marine deltaproteobacterium specialized in disproportionating inorganic sulfur compounds.</title>
        <authorList>
            <person name="Finster K.W."/>
            <person name="Kjeldsen K.U."/>
            <person name="Kube M."/>
            <person name="Reinhardt R."/>
            <person name="Mussmann M."/>
            <person name="Amann R."/>
            <person name="Schreiber L."/>
        </authorList>
    </citation>
    <scope>NUCLEOTIDE SEQUENCE [LARGE SCALE GENOMIC DNA]</scope>
    <source>
        <strain evidence="10">DSM 10523 / SB164P1</strain>
    </source>
</reference>
<accession>M1NGF0</accession>
<gene>
    <name evidence="9" type="ordered locus">UWK_02188</name>
</gene>
<evidence type="ECO:0000259" key="8">
    <source>
        <dbReference type="PROSITE" id="PS51202"/>
    </source>
</evidence>
<dbReference type="Pfam" id="PF03600">
    <property type="entry name" value="CitMHS"/>
    <property type="match status" value="1"/>
</dbReference>
<dbReference type="PANTHER" id="PTHR43652">
    <property type="entry name" value="BASIC AMINO ACID ANTIPORTER YFCC-RELATED"/>
    <property type="match status" value="1"/>
</dbReference>
<feature type="transmembrane region" description="Helical" evidence="7">
    <location>
        <begin position="532"/>
        <end position="555"/>
    </location>
</feature>
<feature type="domain" description="RCK C-terminal" evidence="8">
    <location>
        <begin position="215"/>
        <end position="299"/>
    </location>
</feature>
<comment type="subcellular location">
    <subcellularLocation>
        <location evidence="1">Membrane</location>
        <topology evidence="1">Multi-pass membrane protein</topology>
    </subcellularLocation>
</comment>
<dbReference type="PROSITE" id="PS51202">
    <property type="entry name" value="RCK_C"/>
    <property type="match status" value="1"/>
</dbReference>
<dbReference type="AlphaFoldDB" id="M1NGF0"/>
<dbReference type="EMBL" id="CP003985">
    <property type="protein sequence ID" value="AGF78729.1"/>
    <property type="molecule type" value="Genomic_DNA"/>
</dbReference>
<dbReference type="InterPro" id="IPR051679">
    <property type="entry name" value="DASS-Related_Transporters"/>
</dbReference>
<dbReference type="GO" id="GO:0008324">
    <property type="term" value="F:monoatomic cation transmembrane transporter activity"/>
    <property type="evidence" value="ECO:0007669"/>
    <property type="project" value="InterPro"/>
</dbReference>
<keyword evidence="5 7" id="KW-1133">Transmembrane helix</keyword>
<dbReference type="HOGENOM" id="CLU_005170_6_2_7"/>
<proteinExistence type="predicted"/>
<evidence type="ECO:0000256" key="2">
    <source>
        <dbReference type="ARBA" id="ARBA00022448"/>
    </source>
</evidence>
<dbReference type="Gene3D" id="3.30.70.1450">
    <property type="entry name" value="Regulator of K+ conductance, C-terminal domain"/>
    <property type="match status" value="2"/>
</dbReference>
<dbReference type="Pfam" id="PF02080">
    <property type="entry name" value="TrkA_C"/>
    <property type="match status" value="1"/>
</dbReference>
<dbReference type="PANTHER" id="PTHR43652:SF2">
    <property type="entry name" value="BASIC AMINO ACID ANTIPORTER YFCC-RELATED"/>
    <property type="match status" value="1"/>
</dbReference>
<dbReference type="InterPro" id="IPR006037">
    <property type="entry name" value="RCK_C"/>
</dbReference>
<feature type="transmembrane region" description="Helical" evidence="7">
    <location>
        <begin position="406"/>
        <end position="424"/>
    </location>
</feature>
<dbReference type="Proteomes" id="UP000011721">
    <property type="component" value="Chromosome"/>
</dbReference>
<evidence type="ECO:0000256" key="5">
    <source>
        <dbReference type="ARBA" id="ARBA00022989"/>
    </source>
</evidence>
<dbReference type="KEGG" id="dsf:UWK_02188"/>
<keyword evidence="2" id="KW-0813">Transport</keyword>
<dbReference type="GO" id="GO:0006813">
    <property type="term" value="P:potassium ion transport"/>
    <property type="evidence" value="ECO:0007669"/>
    <property type="project" value="InterPro"/>
</dbReference>
<keyword evidence="6 7" id="KW-0472">Membrane</keyword>
<dbReference type="InterPro" id="IPR004680">
    <property type="entry name" value="Cit_transptr-like_dom"/>
</dbReference>
<evidence type="ECO:0000256" key="6">
    <source>
        <dbReference type="ARBA" id="ARBA00023136"/>
    </source>
</evidence>
<dbReference type="eggNOG" id="COG0471">
    <property type="taxonomic scope" value="Bacteria"/>
</dbReference>
<dbReference type="InterPro" id="IPR036721">
    <property type="entry name" value="RCK_C_sf"/>
</dbReference>
<dbReference type="SUPFAM" id="SSF116726">
    <property type="entry name" value="TrkA C-terminal domain-like"/>
    <property type="match status" value="2"/>
</dbReference>
<feature type="transmembrane region" description="Helical" evidence="7">
    <location>
        <begin position="575"/>
        <end position="595"/>
    </location>
</feature>
<feature type="transmembrane region" description="Helical" evidence="7">
    <location>
        <begin position="140"/>
        <end position="163"/>
    </location>
</feature>
<evidence type="ECO:0000256" key="3">
    <source>
        <dbReference type="ARBA" id="ARBA00022692"/>
    </source>
</evidence>
<dbReference type="InterPro" id="IPR031312">
    <property type="entry name" value="Na/sul_symport_CS"/>
</dbReference>
<feature type="transmembrane region" description="Helical" evidence="7">
    <location>
        <begin position="56"/>
        <end position="79"/>
    </location>
</feature>
<evidence type="ECO:0000256" key="7">
    <source>
        <dbReference type="SAM" id="Phobius"/>
    </source>
</evidence>
<keyword evidence="4" id="KW-0677">Repeat</keyword>
<feature type="transmembrane region" description="Helical" evidence="7">
    <location>
        <begin position="458"/>
        <end position="480"/>
    </location>
</feature>
<evidence type="ECO:0000313" key="10">
    <source>
        <dbReference type="Proteomes" id="UP000011721"/>
    </source>
</evidence>
<sequence length="599" mass="63935">MSPLVIVVCILLVTFGLLIFSKLPPAAVFIGALTLTITFKLAPLDDSLKGFSNPGVLTIGALFMIAAGMYSTGAVSILSEKLIGRPRSILKAQLKILPNIAFGSAFLNNTPLVAMMIPVIRDLSRSCGLDAKKLLIPVSYASILGGTCTLIGTATNLVIAGLVNETLKRGGADLPHMVPVGMFDLSLIGVPVTIVGLVFLMTVGTSLLPATAEGLDVKGEVRRRWFRVELAIEDKSPLIGKTLDDAGLMASDGFYIMSISRNRNKLELNPDITLVAGDMLSFSADVSGAKGLWATIGLKPLYSTKEQKADRHRHHLVEVVVSRRNPMIGHQIGEVEAADRNFEVWLVAFARGEAAMHYPLEETVIQAGDVALLEVKDRFFYRNRNETDFAMTKKLRGARIQRTDKALLASVITGTMVFSVAFGLMSMLNAALLAAGGMLLSGCMNLEDAGRSVDFSTLMVIASAMGLESAVTASGLSSVIGDFLGLLGGDNAYMALAVVFLGCVLMDAMVTNVASAVFMFPISMSIASALDVSFMPFVIVVMVGASCSFISPVSYQTNLMVYGPGKYSFGDFVKIGIPLTMLVGVITVFLTPLFFPFHV</sequence>
<dbReference type="RefSeq" id="WP_015404417.1">
    <property type="nucleotide sequence ID" value="NC_020304.1"/>
</dbReference>
<dbReference type="GO" id="GO:0005886">
    <property type="term" value="C:plasma membrane"/>
    <property type="evidence" value="ECO:0007669"/>
    <property type="project" value="TreeGrafter"/>
</dbReference>
<dbReference type="PROSITE" id="PS01271">
    <property type="entry name" value="NA_SULFATE"/>
    <property type="match status" value="1"/>
</dbReference>
<name>M1NGF0_DESSD</name>